<dbReference type="OrthoDB" id="10411959at2759"/>
<organism evidence="1 2">
    <name type="scientific">Ancylostoma ceylanicum</name>
    <dbReference type="NCBI Taxonomy" id="53326"/>
    <lineage>
        <taxon>Eukaryota</taxon>
        <taxon>Metazoa</taxon>
        <taxon>Ecdysozoa</taxon>
        <taxon>Nematoda</taxon>
        <taxon>Chromadorea</taxon>
        <taxon>Rhabditida</taxon>
        <taxon>Rhabditina</taxon>
        <taxon>Rhabditomorpha</taxon>
        <taxon>Strongyloidea</taxon>
        <taxon>Ancylostomatidae</taxon>
        <taxon>Ancylostomatinae</taxon>
        <taxon>Ancylostoma</taxon>
    </lineage>
</organism>
<comment type="caution">
    <text evidence="1">The sequence shown here is derived from an EMBL/GenBank/DDBJ whole genome shotgun (WGS) entry which is preliminary data.</text>
</comment>
<reference evidence="2" key="1">
    <citation type="journal article" date="2015" name="Nat. Genet.">
        <title>The genome and transcriptome of the zoonotic hookworm Ancylostoma ceylanicum identify infection-specific gene families.</title>
        <authorList>
            <person name="Schwarz E.M."/>
            <person name="Hu Y."/>
            <person name="Antoshechkin I."/>
            <person name="Miller M.M."/>
            <person name="Sternberg P.W."/>
            <person name="Aroian R.V."/>
        </authorList>
    </citation>
    <scope>NUCLEOTIDE SEQUENCE</scope>
    <source>
        <strain evidence="2">HY135</strain>
    </source>
</reference>
<evidence type="ECO:0000313" key="2">
    <source>
        <dbReference type="Proteomes" id="UP000024635"/>
    </source>
</evidence>
<dbReference type="AlphaFoldDB" id="A0A016T6Z6"/>
<dbReference type="Proteomes" id="UP000024635">
    <property type="component" value="Unassembled WGS sequence"/>
</dbReference>
<name>A0A016T6Z6_9BILA</name>
<proteinExistence type="predicted"/>
<gene>
    <name evidence="1" type="primary">Acey_s0131.g1590</name>
    <name evidence="1" type="ORF">Y032_0131g1590</name>
</gene>
<evidence type="ECO:0000313" key="1">
    <source>
        <dbReference type="EMBL" id="EYB98379.1"/>
    </source>
</evidence>
<dbReference type="EMBL" id="JARK01001467">
    <property type="protein sequence ID" value="EYB98379.1"/>
    <property type="molecule type" value="Genomic_DNA"/>
</dbReference>
<keyword evidence="2" id="KW-1185">Reference proteome</keyword>
<accession>A0A016T6Z6</accession>
<protein>
    <submittedName>
        <fullName evidence="1">Uncharacterized protein</fullName>
    </submittedName>
</protein>
<sequence length="111" mass="11893">MRSKGCFMDIGVAQISRVIVAAGKGTVKGVKPSNKSSSSLRRLADGVRLRPYPSQGARVEMAATADAPKSVYDLRSRFSQATPKNTLPEAALRLPPNTEALIGARRKKQPS</sequence>